<dbReference type="GO" id="GO:0016787">
    <property type="term" value="F:hydrolase activity"/>
    <property type="evidence" value="ECO:0007669"/>
    <property type="project" value="UniProtKB-UniRule"/>
</dbReference>
<dbReference type="NCBIfam" id="TIGR00040">
    <property type="entry name" value="yfcE"/>
    <property type="match status" value="1"/>
</dbReference>
<sequence length="153" mass="17644">MKILVVTDSHGNFQNLLNVYEREQPQIVFCAGDHSTDVEDLSFLKEEAEYYIVRGNCDYYDTKHEDILKVEVEGKSILLAHGHYYGVKSGYDLIRKEGENQDVDLVVFGHTHIPYLEEGKPTLFNPGALKDGFYGIVDIQREKIDIELRNLYE</sequence>
<accession>A0A9W6GQA1</accession>
<dbReference type="GO" id="GO:0046872">
    <property type="term" value="F:metal ion binding"/>
    <property type="evidence" value="ECO:0007669"/>
    <property type="project" value="UniProtKB-KW"/>
</dbReference>
<evidence type="ECO:0000256" key="1">
    <source>
        <dbReference type="ARBA" id="ARBA00008950"/>
    </source>
</evidence>
<comment type="cofactor">
    <cofactor evidence="2">
        <name>a divalent metal cation</name>
        <dbReference type="ChEBI" id="CHEBI:60240"/>
    </cofactor>
</comment>
<dbReference type="EC" id="3.1.4.-" evidence="2"/>
<proteinExistence type="inferred from homology"/>
<organism evidence="4 5">
    <name type="scientific">Propionigenium maris DSM 9537</name>
    <dbReference type="NCBI Taxonomy" id="1123000"/>
    <lineage>
        <taxon>Bacteria</taxon>
        <taxon>Fusobacteriati</taxon>
        <taxon>Fusobacteriota</taxon>
        <taxon>Fusobacteriia</taxon>
        <taxon>Fusobacteriales</taxon>
        <taxon>Fusobacteriaceae</taxon>
        <taxon>Propionigenium</taxon>
    </lineage>
</organism>
<reference evidence="4" key="1">
    <citation type="submission" date="2022-12" db="EMBL/GenBank/DDBJ databases">
        <title>Reference genome sequencing for broad-spectrum identification of bacterial and archaeal isolates by mass spectrometry.</title>
        <authorList>
            <person name="Sekiguchi Y."/>
            <person name="Tourlousse D.M."/>
        </authorList>
    </citation>
    <scope>NUCLEOTIDE SEQUENCE</scope>
    <source>
        <strain evidence="4">10succ1</strain>
    </source>
</reference>
<dbReference type="Pfam" id="PF12850">
    <property type="entry name" value="Metallophos_2"/>
    <property type="match status" value="1"/>
</dbReference>
<dbReference type="EMBL" id="BSDY01000043">
    <property type="protein sequence ID" value="GLI58286.1"/>
    <property type="molecule type" value="Genomic_DNA"/>
</dbReference>
<dbReference type="InterPro" id="IPR000979">
    <property type="entry name" value="Phosphodiesterase_MJ0936/Vps29"/>
</dbReference>
<dbReference type="InterPro" id="IPR029052">
    <property type="entry name" value="Metallo-depent_PP-like"/>
</dbReference>
<dbReference type="Gene3D" id="3.60.21.10">
    <property type="match status" value="1"/>
</dbReference>
<gene>
    <name evidence="4" type="ORF">PM10SUCC1_38000</name>
</gene>
<dbReference type="PANTHER" id="PTHR11124">
    <property type="entry name" value="VACUOLAR SORTING PROTEIN VPS29"/>
    <property type="match status" value="1"/>
</dbReference>
<name>A0A9W6GQA1_9FUSO</name>
<comment type="similarity">
    <text evidence="1 2">Belongs to the metallophosphoesterase superfamily. YfcE family.</text>
</comment>
<evidence type="ECO:0000313" key="5">
    <source>
        <dbReference type="Proteomes" id="UP001144471"/>
    </source>
</evidence>
<comment type="caution">
    <text evidence="4">The sequence shown here is derived from an EMBL/GenBank/DDBJ whole genome shotgun (WGS) entry which is preliminary data.</text>
</comment>
<feature type="domain" description="Calcineurin-like phosphoesterase" evidence="3">
    <location>
        <begin position="1"/>
        <end position="131"/>
    </location>
</feature>
<evidence type="ECO:0000259" key="3">
    <source>
        <dbReference type="Pfam" id="PF12850"/>
    </source>
</evidence>
<dbReference type="RefSeq" id="WP_281838020.1">
    <property type="nucleotide sequence ID" value="NZ_BSDY01000043.1"/>
</dbReference>
<dbReference type="AlphaFoldDB" id="A0A9W6GQA1"/>
<dbReference type="SUPFAM" id="SSF56300">
    <property type="entry name" value="Metallo-dependent phosphatases"/>
    <property type="match status" value="1"/>
</dbReference>
<protein>
    <recommendedName>
        <fullName evidence="2">Phosphoesterase</fullName>
        <ecNumber evidence="2">3.1.4.-</ecNumber>
    </recommendedName>
</protein>
<evidence type="ECO:0000256" key="2">
    <source>
        <dbReference type="RuleBase" id="RU362039"/>
    </source>
</evidence>
<keyword evidence="2" id="KW-0479">Metal-binding</keyword>
<evidence type="ECO:0000313" key="4">
    <source>
        <dbReference type="EMBL" id="GLI58286.1"/>
    </source>
</evidence>
<keyword evidence="5" id="KW-1185">Reference proteome</keyword>
<dbReference type="Proteomes" id="UP001144471">
    <property type="component" value="Unassembled WGS sequence"/>
</dbReference>
<dbReference type="InterPro" id="IPR024654">
    <property type="entry name" value="Calcineurin-like_PHP_lpxH"/>
</dbReference>